<dbReference type="AlphaFoldDB" id="A0A9P7D0T8"/>
<evidence type="ECO:0000313" key="4">
    <source>
        <dbReference type="Proteomes" id="UP000714275"/>
    </source>
</evidence>
<proteinExistence type="predicted"/>
<feature type="transmembrane region" description="Helical" evidence="2">
    <location>
        <begin position="80"/>
        <end position="102"/>
    </location>
</feature>
<sequence>MSPFPYSQPDNAELQVASSIPMLTFSMVSDSEKPSWLSEPGSHQNELDKFHEPHPQLSPVQLEHHRLLTRNRLIWRRFKSILKALVLLFLSAGYLTFCYMANRHAVPLRSLGPYSITPDHFETAKSAITTLNIALVTLALYPISDILLELKSEEFFHALAEKRRGGVPLSTINVISSPEFGIIDSIHAVIVGRCSRLFIAATVGSLIAFVTSVLAPTACMSRVFFLPTSSDIDDRSEHSKCPCRR</sequence>
<feature type="transmembrane region" description="Helical" evidence="2">
    <location>
        <begin position="197"/>
        <end position="215"/>
    </location>
</feature>
<dbReference type="OrthoDB" id="2681169at2759"/>
<dbReference type="EMBL" id="JABBWD010000029">
    <property type="protein sequence ID" value="KAG1776025.1"/>
    <property type="molecule type" value="Genomic_DNA"/>
</dbReference>
<gene>
    <name evidence="3" type="ORF">EV702DRAFT_361478</name>
</gene>
<feature type="transmembrane region" description="Helical" evidence="2">
    <location>
        <begin position="127"/>
        <end position="148"/>
    </location>
</feature>
<evidence type="ECO:0000256" key="2">
    <source>
        <dbReference type="SAM" id="Phobius"/>
    </source>
</evidence>
<feature type="region of interest" description="Disordered" evidence="1">
    <location>
        <begin position="34"/>
        <end position="53"/>
    </location>
</feature>
<reference evidence="3" key="1">
    <citation type="journal article" date="2020" name="New Phytol.">
        <title>Comparative genomics reveals dynamic genome evolution in host specialist ectomycorrhizal fungi.</title>
        <authorList>
            <person name="Lofgren L.A."/>
            <person name="Nguyen N.H."/>
            <person name="Vilgalys R."/>
            <person name="Ruytinx J."/>
            <person name="Liao H.L."/>
            <person name="Branco S."/>
            <person name="Kuo A."/>
            <person name="LaButti K."/>
            <person name="Lipzen A."/>
            <person name="Andreopoulos W."/>
            <person name="Pangilinan J."/>
            <person name="Riley R."/>
            <person name="Hundley H."/>
            <person name="Na H."/>
            <person name="Barry K."/>
            <person name="Grigoriev I.V."/>
            <person name="Stajich J.E."/>
            <person name="Kennedy P.G."/>
        </authorList>
    </citation>
    <scope>NUCLEOTIDE SEQUENCE</scope>
    <source>
        <strain evidence="3">DOB743</strain>
    </source>
</reference>
<organism evidence="3 4">
    <name type="scientific">Suillus placidus</name>
    <dbReference type="NCBI Taxonomy" id="48579"/>
    <lineage>
        <taxon>Eukaryota</taxon>
        <taxon>Fungi</taxon>
        <taxon>Dikarya</taxon>
        <taxon>Basidiomycota</taxon>
        <taxon>Agaricomycotina</taxon>
        <taxon>Agaricomycetes</taxon>
        <taxon>Agaricomycetidae</taxon>
        <taxon>Boletales</taxon>
        <taxon>Suillineae</taxon>
        <taxon>Suillaceae</taxon>
        <taxon>Suillus</taxon>
    </lineage>
</organism>
<keyword evidence="2" id="KW-0472">Membrane</keyword>
<keyword evidence="4" id="KW-1185">Reference proteome</keyword>
<evidence type="ECO:0000256" key="1">
    <source>
        <dbReference type="SAM" id="MobiDB-lite"/>
    </source>
</evidence>
<comment type="caution">
    <text evidence="3">The sequence shown here is derived from an EMBL/GenBank/DDBJ whole genome shotgun (WGS) entry which is preliminary data.</text>
</comment>
<dbReference type="Proteomes" id="UP000714275">
    <property type="component" value="Unassembled WGS sequence"/>
</dbReference>
<keyword evidence="2" id="KW-1133">Transmembrane helix</keyword>
<name>A0A9P7D0T8_9AGAM</name>
<protein>
    <submittedName>
        <fullName evidence="3">Uncharacterized protein</fullName>
    </submittedName>
</protein>
<keyword evidence="2" id="KW-0812">Transmembrane</keyword>
<accession>A0A9P7D0T8</accession>
<evidence type="ECO:0000313" key="3">
    <source>
        <dbReference type="EMBL" id="KAG1776025.1"/>
    </source>
</evidence>